<comment type="similarity">
    <text evidence="2">Belongs to the TEC1 family.</text>
</comment>
<evidence type="ECO:0000256" key="6">
    <source>
        <dbReference type="PROSITE-ProRule" id="PRU00505"/>
    </source>
</evidence>
<proteinExistence type="inferred from homology"/>
<keyword evidence="10" id="KW-1185">Reference proteome</keyword>
<dbReference type="SMART" id="SM00426">
    <property type="entry name" value="TEA"/>
    <property type="match status" value="1"/>
</dbReference>
<organism evidence="9 10">
    <name type="scientific">Apiospora rasikravindrae</name>
    <dbReference type="NCBI Taxonomy" id="990691"/>
    <lineage>
        <taxon>Eukaryota</taxon>
        <taxon>Fungi</taxon>
        <taxon>Dikarya</taxon>
        <taxon>Ascomycota</taxon>
        <taxon>Pezizomycotina</taxon>
        <taxon>Sordariomycetes</taxon>
        <taxon>Xylariomycetidae</taxon>
        <taxon>Amphisphaeriales</taxon>
        <taxon>Apiosporaceae</taxon>
        <taxon>Apiospora</taxon>
    </lineage>
</organism>
<dbReference type="Proteomes" id="UP001444661">
    <property type="component" value="Unassembled WGS sequence"/>
</dbReference>
<dbReference type="PROSITE" id="PS51088">
    <property type="entry name" value="TEA_2"/>
    <property type="match status" value="1"/>
</dbReference>
<evidence type="ECO:0000256" key="2">
    <source>
        <dbReference type="ARBA" id="ARBA00008421"/>
    </source>
</evidence>
<dbReference type="EMBL" id="JAQQWK010000014">
    <property type="protein sequence ID" value="KAK8016405.1"/>
    <property type="molecule type" value="Genomic_DNA"/>
</dbReference>
<evidence type="ECO:0000313" key="10">
    <source>
        <dbReference type="Proteomes" id="UP001444661"/>
    </source>
</evidence>
<protein>
    <submittedName>
        <fullName evidence="9">Transcription factor</fullName>
    </submittedName>
</protein>
<feature type="compositionally biased region" description="Basic and acidic residues" evidence="7">
    <location>
        <begin position="548"/>
        <end position="567"/>
    </location>
</feature>
<comment type="subcellular location">
    <subcellularLocation>
        <location evidence="1">Nucleus</location>
    </subcellularLocation>
</comment>
<sequence>MEHRRPALPPQRYSSSGDYSFDNHHEVIQPSRTPLGESTGNAQPQNIAALALCHQGPLALSPPVQHIPTPPILPTQSVTSAYGTSLRARRSFHRDVSLRDSSMAHSRGGRNPIYAWKHFHDYRTKVAQKEREGDDPKWPMYLEDAFLDAILLVPIMGRQKYSSKGTLYGRNMLISEYLWICHWVLFPPGPGEIVPVGKDREKGPDRPAHPKYRTRKQVSSHIQVLKGKSDHQLHPRNWLTACRVTVHFFFPRKNDEKDEDRRPLKEEEGETKSFKNNRVLIALAEGRLPEERPNYSYFGRLLAADSEVFLRPKTCHIYTSHSELTLSEDCRKAFTADGTCLNADAYAPDGTRLEFQGDFPHLEKNSNKNIKRDVHRGGRDEPRTYLLHEYTESLTQTESSSVRDISSKWDHRFPDLRDKLMTALDDTHPSHEQTARCVMGPCDIIHMEVVLDLHGTSQFPVGTNLDGRVEFNISRPELANHMWRSSTCVVKPRELYLDAAEPPFWDHMDTCRPSRRGNARDTIEVDFPATSWANTFCRLAKYVSAERERKQREKVERGGESKTKREGGSSSKGSKLATPFDMLEQIAMYQEIWSAPNDGSRDPNWTRRSVVLWTFSNVRAKVEETKGKQSKDQSRVTAGTTWRFLSKLDPMSQYHQQRAYLPGTPNVSRDSIMSPDPGYQHHLGAVMHENFGSTYDVSSLALPSHQQQQHAHLASLNMLDSFSNGLATPPPTACLPSNSYASQSSCFDSATIASTDSLQLHLSFAASDGSGGAGGAADPTADSFLSGLGVPVSASFDDSWPATANVSGADSLQGLDAPQWATTSFDGSQHHNSLGGWPMGADDMASMDSHAWNAAANHQQHHDGSRDSTPWHEGKDILWATQGSAPQQGSLTVPSTSTLHADAWAAASGSTSHDQQQSWAITQQQQQQTLTDEVGRPMSIRSMSSTGTTTGSLWDEEHLGQHLETQQDVQQQYHHTFSISGTPAVTIKDEEPQQSQQPHGLYASLDRQQQEILSATRGRKRTREPDDDGDSTCSGSGGSSHGVGYGGNNNNSEYDENSSNGYAMHPSMRRKLVHRPAAGVTIEDGDHHHHQNAPLPPFMS</sequence>
<keyword evidence="3" id="KW-0805">Transcription regulation</keyword>
<reference evidence="9 10" key="1">
    <citation type="submission" date="2023-01" db="EMBL/GenBank/DDBJ databases">
        <title>Analysis of 21 Apiospora genomes using comparative genomics revels a genus with tremendous synthesis potential of carbohydrate active enzymes and secondary metabolites.</title>
        <authorList>
            <person name="Sorensen T."/>
        </authorList>
    </citation>
    <scope>NUCLEOTIDE SEQUENCE [LARGE SCALE GENOMIC DNA]</scope>
    <source>
        <strain evidence="9 10">CBS 33761</strain>
    </source>
</reference>
<evidence type="ECO:0000259" key="8">
    <source>
        <dbReference type="PROSITE" id="PS51088"/>
    </source>
</evidence>
<feature type="region of interest" description="Disordered" evidence="7">
    <location>
        <begin position="1015"/>
        <end position="1075"/>
    </location>
</feature>
<evidence type="ECO:0000256" key="1">
    <source>
        <dbReference type="ARBA" id="ARBA00004123"/>
    </source>
</evidence>
<evidence type="ECO:0000256" key="4">
    <source>
        <dbReference type="ARBA" id="ARBA00023163"/>
    </source>
</evidence>
<evidence type="ECO:0000256" key="3">
    <source>
        <dbReference type="ARBA" id="ARBA00023015"/>
    </source>
</evidence>
<dbReference type="PANTHER" id="PTHR11834:SF0">
    <property type="entry name" value="PROTEIN SCALLOPED"/>
    <property type="match status" value="1"/>
</dbReference>
<keyword evidence="5" id="KW-0539">Nucleus</keyword>
<accession>A0ABR1RN77</accession>
<evidence type="ECO:0000256" key="5">
    <source>
        <dbReference type="ARBA" id="ARBA00023242"/>
    </source>
</evidence>
<feature type="compositionally biased region" description="Gly residues" evidence="7">
    <location>
        <begin position="1035"/>
        <end position="1047"/>
    </location>
</feature>
<feature type="region of interest" description="Disordered" evidence="7">
    <location>
        <begin position="909"/>
        <end position="934"/>
    </location>
</feature>
<feature type="region of interest" description="Disordered" evidence="7">
    <location>
        <begin position="548"/>
        <end position="577"/>
    </location>
</feature>
<evidence type="ECO:0000256" key="7">
    <source>
        <dbReference type="SAM" id="MobiDB-lite"/>
    </source>
</evidence>
<evidence type="ECO:0000313" key="9">
    <source>
        <dbReference type="EMBL" id="KAK8016405.1"/>
    </source>
</evidence>
<feature type="DNA-binding region" description="TEA" evidence="6">
    <location>
        <begin position="131"/>
        <end position="232"/>
    </location>
</feature>
<dbReference type="PANTHER" id="PTHR11834">
    <property type="entry name" value="TRANSCRIPTIONAL ENHANCER FACTOR TEF RELATED"/>
    <property type="match status" value="1"/>
</dbReference>
<feature type="compositionally biased region" description="Low complexity" evidence="7">
    <location>
        <begin position="915"/>
        <end position="928"/>
    </location>
</feature>
<gene>
    <name evidence="9" type="ORF">PG993_014594</name>
</gene>
<dbReference type="Pfam" id="PF01285">
    <property type="entry name" value="TEA"/>
    <property type="match status" value="1"/>
</dbReference>
<dbReference type="InterPro" id="IPR000818">
    <property type="entry name" value="TEA/ATTS_dom"/>
</dbReference>
<feature type="compositionally biased region" description="Low complexity" evidence="7">
    <location>
        <begin position="1048"/>
        <end position="1061"/>
    </location>
</feature>
<feature type="domain" description="TEA" evidence="8">
    <location>
        <begin position="131"/>
        <end position="232"/>
    </location>
</feature>
<comment type="caution">
    <text evidence="9">The sequence shown here is derived from an EMBL/GenBank/DDBJ whole genome shotgun (WGS) entry which is preliminary data.</text>
</comment>
<name>A0ABR1RN77_9PEZI</name>
<dbReference type="InterPro" id="IPR038096">
    <property type="entry name" value="TEA/ATTS_sf"/>
</dbReference>
<feature type="region of interest" description="Disordered" evidence="7">
    <location>
        <begin position="1"/>
        <end position="20"/>
    </location>
</feature>
<dbReference type="Gene3D" id="6.10.20.40">
    <property type="entry name" value="TEA/ATTS domain"/>
    <property type="match status" value="1"/>
</dbReference>
<keyword evidence="4" id="KW-0804">Transcription</keyword>
<dbReference type="InterPro" id="IPR050937">
    <property type="entry name" value="TEC1_TEAD_TF"/>
</dbReference>